<evidence type="ECO:0000313" key="2">
    <source>
        <dbReference type="Proteomes" id="UP001359559"/>
    </source>
</evidence>
<accession>A0AAN9FQK4</accession>
<dbReference type="AlphaFoldDB" id="A0AAN9FQK4"/>
<reference evidence="1 2" key="1">
    <citation type="submission" date="2024-01" db="EMBL/GenBank/DDBJ databases">
        <title>The genomes of 5 underutilized Papilionoideae crops provide insights into root nodulation and disease resistance.</title>
        <authorList>
            <person name="Yuan L."/>
        </authorList>
    </citation>
    <scope>NUCLEOTIDE SEQUENCE [LARGE SCALE GENOMIC DNA]</scope>
    <source>
        <strain evidence="1">LY-2023</strain>
        <tissue evidence="1">Leaf</tissue>
    </source>
</reference>
<protein>
    <submittedName>
        <fullName evidence="1">Uncharacterized protein</fullName>
    </submittedName>
</protein>
<gene>
    <name evidence="1" type="ORF">RJT34_25851</name>
</gene>
<comment type="caution">
    <text evidence="1">The sequence shown here is derived from an EMBL/GenBank/DDBJ whole genome shotgun (WGS) entry which is preliminary data.</text>
</comment>
<dbReference type="Proteomes" id="UP001359559">
    <property type="component" value="Unassembled WGS sequence"/>
</dbReference>
<dbReference type="EMBL" id="JAYKXN010000006">
    <property type="protein sequence ID" value="KAK7280784.1"/>
    <property type="molecule type" value="Genomic_DNA"/>
</dbReference>
<evidence type="ECO:0000313" key="1">
    <source>
        <dbReference type="EMBL" id="KAK7280784.1"/>
    </source>
</evidence>
<name>A0AAN9FQK4_CLITE</name>
<keyword evidence="2" id="KW-1185">Reference proteome</keyword>
<organism evidence="1 2">
    <name type="scientific">Clitoria ternatea</name>
    <name type="common">Butterfly pea</name>
    <dbReference type="NCBI Taxonomy" id="43366"/>
    <lineage>
        <taxon>Eukaryota</taxon>
        <taxon>Viridiplantae</taxon>
        <taxon>Streptophyta</taxon>
        <taxon>Embryophyta</taxon>
        <taxon>Tracheophyta</taxon>
        <taxon>Spermatophyta</taxon>
        <taxon>Magnoliopsida</taxon>
        <taxon>eudicotyledons</taxon>
        <taxon>Gunneridae</taxon>
        <taxon>Pentapetalae</taxon>
        <taxon>rosids</taxon>
        <taxon>fabids</taxon>
        <taxon>Fabales</taxon>
        <taxon>Fabaceae</taxon>
        <taxon>Papilionoideae</taxon>
        <taxon>50 kb inversion clade</taxon>
        <taxon>NPAAA clade</taxon>
        <taxon>indigoferoid/millettioid clade</taxon>
        <taxon>Phaseoleae</taxon>
        <taxon>Clitoria</taxon>
    </lineage>
</organism>
<sequence length="219" mass="24313">MIRKFLLGRIFSDNSSNILQTFNPDDEVNNGVQEPVKEGPGCDVKSVVLDLHDGFSEVPLRFSLGCLCLKNRRCLAEPGRAHDTGEIIVNPRFDHNLGGWTVFGAIDERISNEGSRFIDGRRRTHLLDSFFTKEHSWDICPNSPAPVQILKQFLKNQRKELQASRVEISKLKGRIEGSGSGKSMIIGDVGNVQSESKNFVGSEKSGVVGAERIFRSSLL</sequence>
<proteinExistence type="predicted"/>